<comment type="similarity">
    <text evidence="1 2">Belongs to the enoyl-CoA hydratase/isomerase family.</text>
</comment>
<comment type="caution">
    <text evidence="3">The sequence shown here is derived from an EMBL/GenBank/DDBJ whole genome shotgun (WGS) entry which is preliminary data.</text>
</comment>
<evidence type="ECO:0000313" key="3">
    <source>
        <dbReference type="EMBL" id="ERM02516.1"/>
    </source>
</evidence>
<reference evidence="3 4" key="1">
    <citation type="journal article" date="2014" name="FEMS Microbiol. Lett.">
        <title>Genome sequencing analysis reveals virulence-related gene content of Ochrobactrum intermedium strain 229E, a urease-positive strain isolated from the human gastric niche.</title>
        <authorList>
            <person name="Kulkarni G.J."/>
            <person name="Shetty S."/>
            <person name="Dharne M.S."/>
            <person name="Shouche Y.S."/>
        </authorList>
    </citation>
    <scope>NUCLEOTIDE SEQUENCE [LARGE SCALE GENOMIC DNA]</scope>
    <source>
        <strain evidence="3 4">229E</strain>
    </source>
</reference>
<dbReference type="EMBL" id="ASXJ01000080">
    <property type="protein sequence ID" value="ERM02516.1"/>
    <property type="molecule type" value="Genomic_DNA"/>
</dbReference>
<dbReference type="PATRIC" id="fig|1337887.3.peg.1597"/>
<dbReference type="PROSITE" id="PS00166">
    <property type="entry name" value="ENOYL_COA_HYDRATASE"/>
    <property type="match status" value="1"/>
</dbReference>
<dbReference type="PANTHER" id="PTHR42964">
    <property type="entry name" value="ENOYL-COA HYDRATASE"/>
    <property type="match status" value="1"/>
</dbReference>
<dbReference type="PANTHER" id="PTHR42964:SF1">
    <property type="entry name" value="POLYKETIDE BIOSYNTHESIS ENOYL-COA HYDRATASE PKSH-RELATED"/>
    <property type="match status" value="1"/>
</dbReference>
<dbReference type="InterPro" id="IPR051683">
    <property type="entry name" value="Enoyl-CoA_Hydratase/Isomerase"/>
</dbReference>
<protein>
    <submittedName>
        <fullName evidence="3">Enoyl-CoA hydratase</fullName>
        <ecNumber evidence="3">4.2.1.17</ecNumber>
    </submittedName>
</protein>
<dbReference type="GO" id="GO:0008300">
    <property type="term" value="P:isoprenoid catabolic process"/>
    <property type="evidence" value="ECO:0007669"/>
    <property type="project" value="TreeGrafter"/>
</dbReference>
<dbReference type="EC" id="4.2.1.17" evidence="3"/>
<evidence type="ECO:0000313" key="4">
    <source>
        <dbReference type="Proteomes" id="UP000016842"/>
    </source>
</evidence>
<dbReference type="Gene3D" id="3.90.226.10">
    <property type="entry name" value="2-enoyl-CoA Hydratase, Chain A, domain 1"/>
    <property type="match status" value="1"/>
</dbReference>
<keyword evidence="3" id="KW-0456">Lyase</keyword>
<dbReference type="InterPro" id="IPR001753">
    <property type="entry name" value="Enoyl-CoA_hydra/iso"/>
</dbReference>
<dbReference type="AlphaFoldDB" id="U4VI83"/>
<dbReference type="CDD" id="cd06558">
    <property type="entry name" value="crotonase-like"/>
    <property type="match status" value="1"/>
</dbReference>
<dbReference type="InterPro" id="IPR014748">
    <property type="entry name" value="Enoyl-CoA_hydra_C"/>
</dbReference>
<accession>U4VI83</accession>
<organism evidence="3 4">
    <name type="scientific">Brucella intermedia 229E</name>
    <dbReference type="NCBI Taxonomy" id="1337887"/>
    <lineage>
        <taxon>Bacteria</taxon>
        <taxon>Pseudomonadati</taxon>
        <taxon>Pseudomonadota</taxon>
        <taxon>Alphaproteobacteria</taxon>
        <taxon>Hyphomicrobiales</taxon>
        <taxon>Brucellaceae</taxon>
        <taxon>Brucella/Ochrobactrum group</taxon>
        <taxon>Brucella</taxon>
    </lineage>
</organism>
<dbReference type="InterPro" id="IPR018376">
    <property type="entry name" value="Enoyl-CoA_hyd/isom_CS"/>
</dbReference>
<dbReference type="Gene3D" id="1.10.12.10">
    <property type="entry name" value="Lyase 2-enoyl-coa Hydratase, Chain A, domain 2"/>
    <property type="match status" value="1"/>
</dbReference>
<gene>
    <name evidence="3" type="ORF">Q644_16075</name>
</gene>
<name>U4VI83_9HYPH</name>
<evidence type="ECO:0000256" key="2">
    <source>
        <dbReference type="RuleBase" id="RU003707"/>
    </source>
</evidence>
<dbReference type="GO" id="GO:0004300">
    <property type="term" value="F:enoyl-CoA hydratase activity"/>
    <property type="evidence" value="ECO:0007669"/>
    <property type="project" value="UniProtKB-EC"/>
</dbReference>
<sequence length="268" mass="28463">MKDFETLQIAVDQRGVATLTLNRPDQHNALSGLMIDELTTAALQLADNEAVRIVILTGAGASFCAGGDLGWMQEQVKATRTQRIEEARKLALMLKALRDLPKPLIGRINGQAYGGGVGLISVCDAAISISGARFGLTETKLALIPATISPYVVARIGQANALRTFTSARLFDAEEGGRRIGLLHDVVEAERLDAAVEAEIKPYFATAPAAVAASKRLVHALGAPIDEAVIDMTLTRLADTWETPEAAEGIAAFFAKRSPSWKKEGGAS</sequence>
<dbReference type="Pfam" id="PF00378">
    <property type="entry name" value="ECH_1"/>
    <property type="match status" value="1"/>
</dbReference>
<dbReference type="SUPFAM" id="SSF52096">
    <property type="entry name" value="ClpP/crotonase"/>
    <property type="match status" value="1"/>
</dbReference>
<dbReference type="Proteomes" id="UP000016842">
    <property type="component" value="Unassembled WGS sequence"/>
</dbReference>
<dbReference type="InterPro" id="IPR029045">
    <property type="entry name" value="ClpP/crotonase-like_dom_sf"/>
</dbReference>
<dbReference type="NCBIfam" id="NF005675">
    <property type="entry name" value="PRK07468.1"/>
    <property type="match status" value="1"/>
</dbReference>
<proteinExistence type="inferred from homology"/>
<evidence type="ECO:0000256" key="1">
    <source>
        <dbReference type="ARBA" id="ARBA00005254"/>
    </source>
</evidence>